<comment type="catalytic activity">
    <reaction evidence="4">
        <text>3',3'-c-di-GMP + H2O = 5'-phosphoguanylyl(3'-&gt;5')guanosine + H(+)</text>
        <dbReference type="Rhea" id="RHEA:24902"/>
        <dbReference type="ChEBI" id="CHEBI:15377"/>
        <dbReference type="ChEBI" id="CHEBI:15378"/>
        <dbReference type="ChEBI" id="CHEBI:58754"/>
        <dbReference type="ChEBI" id="CHEBI:58805"/>
        <dbReference type="EC" id="3.1.4.52"/>
    </reaction>
    <physiologicalReaction direction="left-to-right" evidence="4">
        <dbReference type="Rhea" id="RHEA:24903"/>
    </physiologicalReaction>
</comment>
<evidence type="ECO:0000256" key="5">
    <source>
        <dbReference type="SAM" id="Phobius"/>
    </source>
</evidence>
<feature type="domain" description="PAS" evidence="7">
    <location>
        <begin position="291"/>
        <end position="333"/>
    </location>
</feature>
<reference evidence="11 12" key="1">
    <citation type="submission" date="2018-05" db="EMBL/GenBank/DDBJ databases">
        <title>Genomic Encyclopedia of Type Strains, Phase IV (KMG-IV): sequencing the most valuable type-strain genomes for metagenomic binning, comparative biology and taxonomic classification.</title>
        <authorList>
            <person name="Goeker M."/>
        </authorList>
    </citation>
    <scope>NUCLEOTIDE SEQUENCE [LARGE SCALE GENOMIC DNA]</scope>
    <source>
        <strain evidence="11 12">DSM 25350</strain>
    </source>
</reference>
<dbReference type="SUPFAM" id="SSF141868">
    <property type="entry name" value="EAL domain-like"/>
    <property type="match status" value="1"/>
</dbReference>
<dbReference type="Gene3D" id="3.30.70.270">
    <property type="match status" value="1"/>
</dbReference>
<dbReference type="Pfam" id="PF00497">
    <property type="entry name" value="SBP_bac_3"/>
    <property type="match status" value="1"/>
</dbReference>
<dbReference type="InterPro" id="IPR001638">
    <property type="entry name" value="Solute-binding_3/MltF_N"/>
</dbReference>
<name>A0A316FZ41_9GAMM</name>
<dbReference type="FunFam" id="3.30.70.270:FF:000001">
    <property type="entry name" value="Diguanylate cyclase domain protein"/>
    <property type="match status" value="1"/>
</dbReference>
<gene>
    <name evidence="11" type="ORF">C8D97_102198</name>
</gene>
<dbReference type="PROSITE" id="PS50883">
    <property type="entry name" value="EAL"/>
    <property type="match status" value="1"/>
</dbReference>
<keyword evidence="6" id="KW-0732">Signal</keyword>
<accession>A0A316FZ41</accession>
<dbReference type="CDD" id="cd01949">
    <property type="entry name" value="GGDEF"/>
    <property type="match status" value="1"/>
</dbReference>
<dbReference type="NCBIfam" id="TIGR00254">
    <property type="entry name" value="GGDEF"/>
    <property type="match status" value="1"/>
</dbReference>
<comment type="caution">
    <text evidence="11">The sequence shown here is derived from an EMBL/GenBank/DDBJ whole genome shotgun (WGS) entry which is preliminary data.</text>
</comment>
<dbReference type="RefSeq" id="WP_109761868.1">
    <property type="nucleotide sequence ID" value="NZ_QGGU01000002.1"/>
</dbReference>
<dbReference type="SUPFAM" id="SSF55785">
    <property type="entry name" value="PYP-like sensor domain (PAS domain)"/>
    <property type="match status" value="1"/>
</dbReference>
<keyword evidence="12" id="KW-1185">Reference proteome</keyword>
<dbReference type="Pfam" id="PF00989">
    <property type="entry name" value="PAS"/>
    <property type="match status" value="1"/>
</dbReference>
<evidence type="ECO:0000256" key="3">
    <source>
        <dbReference type="ARBA" id="ARBA00022636"/>
    </source>
</evidence>
<dbReference type="InterPro" id="IPR013767">
    <property type="entry name" value="PAS_fold"/>
</dbReference>
<organism evidence="11 12">
    <name type="scientific">Pleionea mediterranea</name>
    <dbReference type="NCBI Taxonomy" id="523701"/>
    <lineage>
        <taxon>Bacteria</taxon>
        <taxon>Pseudomonadati</taxon>
        <taxon>Pseudomonadota</taxon>
        <taxon>Gammaproteobacteria</taxon>
        <taxon>Oceanospirillales</taxon>
        <taxon>Pleioneaceae</taxon>
        <taxon>Pleionea</taxon>
    </lineage>
</organism>
<dbReference type="Gene3D" id="3.20.20.450">
    <property type="entry name" value="EAL domain"/>
    <property type="match status" value="1"/>
</dbReference>
<dbReference type="PANTHER" id="PTHR44757">
    <property type="entry name" value="DIGUANYLATE CYCLASE DGCP"/>
    <property type="match status" value="1"/>
</dbReference>
<dbReference type="GO" id="GO:0071732">
    <property type="term" value="P:cellular response to nitric oxide"/>
    <property type="evidence" value="ECO:0007669"/>
    <property type="project" value="UniProtKB-ARBA"/>
</dbReference>
<dbReference type="GO" id="GO:0071111">
    <property type="term" value="F:cyclic-guanylate-specific phosphodiesterase activity"/>
    <property type="evidence" value="ECO:0007669"/>
    <property type="project" value="UniProtKB-EC"/>
</dbReference>
<dbReference type="SMART" id="SM00062">
    <property type="entry name" value="PBPb"/>
    <property type="match status" value="1"/>
</dbReference>
<dbReference type="SMART" id="SM00267">
    <property type="entry name" value="GGDEF"/>
    <property type="match status" value="1"/>
</dbReference>
<evidence type="ECO:0000256" key="4">
    <source>
        <dbReference type="ARBA" id="ARBA00051114"/>
    </source>
</evidence>
<feature type="domain" description="PAC" evidence="8">
    <location>
        <begin position="366"/>
        <end position="418"/>
    </location>
</feature>
<comment type="cofactor">
    <cofactor evidence="1">
        <name>Mg(2+)</name>
        <dbReference type="ChEBI" id="CHEBI:18420"/>
    </cofactor>
</comment>
<feature type="chain" id="PRO_5016395946" description="cyclic-guanylate-specific phosphodiesterase" evidence="6">
    <location>
        <begin position="19"/>
        <end position="861"/>
    </location>
</feature>
<dbReference type="InterPro" id="IPR000700">
    <property type="entry name" value="PAS-assoc_C"/>
</dbReference>
<dbReference type="SMART" id="SM00091">
    <property type="entry name" value="PAS"/>
    <property type="match status" value="1"/>
</dbReference>
<dbReference type="Pfam" id="PF00563">
    <property type="entry name" value="EAL"/>
    <property type="match status" value="1"/>
</dbReference>
<dbReference type="PANTHER" id="PTHR44757:SF2">
    <property type="entry name" value="BIOFILM ARCHITECTURE MAINTENANCE PROTEIN MBAA"/>
    <property type="match status" value="1"/>
</dbReference>
<dbReference type="GO" id="GO:0006355">
    <property type="term" value="P:regulation of DNA-templated transcription"/>
    <property type="evidence" value="ECO:0007669"/>
    <property type="project" value="InterPro"/>
</dbReference>
<dbReference type="FunFam" id="3.20.20.450:FF:000001">
    <property type="entry name" value="Cyclic di-GMP phosphodiesterase yahA"/>
    <property type="match status" value="1"/>
</dbReference>
<dbReference type="OrthoDB" id="9816034at2"/>
<dbReference type="PROSITE" id="PS50113">
    <property type="entry name" value="PAC"/>
    <property type="match status" value="1"/>
</dbReference>
<keyword evidence="5" id="KW-1133">Transmembrane helix</keyword>
<evidence type="ECO:0000259" key="7">
    <source>
        <dbReference type="PROSITE" id="PS50112"/>
    </source>
</evidence>
<dbReference type="InterPro" id="IPR000160">
    <property type="entry name" value="GGDEF_dom"/>
</dbReference>
<dbReference type="InterPro" id="IPR029787">
    <property type="entry name" value="Nucleotide_cyclase"/>
</dbReference>
<dbReference type="InterPro" id="IPR000014">
    <property type="entry name" value="PAS"/>
</dbReference>
<evidence type="ECO:0000256" key="2">
    <source>
        <dbReference type="ARBA" id="ARBA00012282"/>
    </source>
</evidence>
<evidence type="ECO:0000313" key="12">
    <source>
        <dbReference type="Proteomes" id="UP000245790"/>
    </source>
</evidence>
<protein>
    <recommendedName>
        <fullName evidence="2">cyclic-guanylate-specific phosphodiesterase</fullName>
        <ecNumber evidence="2">3.1.4.52</ecNumber>
    </recommendedName>
</protein>
<evidence type="ECO:0000256" key="1">
    <source>
        <dbReference type="ARBA" id="ARBA00001946"/>
    </source>
</evidence>
<dbReference type="InterPro" id="IPR001633">
    <property type="entry name" value="EAL_dom"/>
</dbReference>
<sequence>MRRIVTLIGIFIGSMSFAANEPKVVRFGGSPMPPLVQPSTSGQLEGVIPPLIAKIAEQHNWQVEWIMDNWSMQLDRLRQQKIDVMTGIGYSDARGREFDFSEQSVLNVWGQLYTQPNISAKNFLDLDQRKIAVLRNGISGIRFAELCRKFGVDCIIKPMNSYDDVFRAIDDKKVAAGVVNSLYGYVYENQYNVARSDVMFNPFPVLFATKKGQNKELLNAIDQTLSEWKKDNNSVYYSITDQWVNRQTSTEFPQWLTYTLVALGTILLVTLLMIFLLRREVQRRTQELSLSEAQLKQIINLVPHAIFATDATGKVILANLATTRVFNLTTQELRQSTRAQLMHQQPYLEGLLGDDEKVMGRQVGNVNQEVEVCKKFGDSRFFQLAKVPFVRKKSHIPAVVSVAVDITEQKLTTERIEHLAKHDELTDLPNRSLLMDRLAQAMALSKRHHRIGAVVFVDLDLFKNVNDTLGHSVGDVLLQVTAARIRKHCRESDTVARFGGDEYVVLLSELGETFEEAKTNALLIARKIRKEVIKETIIGRHEISISISQGIVFFPYDAEEGDEAIKRADLAMYHAKSMGRNKIVIFHQSMEESIKRKEKLKVELRQAINQKDLFLVYQPQFDTRTNSFRGCEALVRWDHRQEHIIFPLEFIPIAEESGSIIDLGEYVLNEACEQAMQWRDQFKQDFYVTINLSAKQIAHKSLIPYIDKMIKRTGIPVELIELEVTESMLMMDMDRAVEVLSILKAKGIKISLDDFGTGYSSLSYLKKLPLDKLKIDKSFVNDIPGDKDSEAIAKTIISMANQLGLEVVAEGIENARQVKFFTEHGCYLFQGHYFSPPCRAKELIKQFDNIIPFDKSSLLSS</sequence>
<dbReference type="NCBIfam" id="TIGR00229">
    <property type="entry name" value="sensory_box"/>
    <property type="match status" value="1"/>
</dbReference>
<dbReference type="Gene3D" id="3.30.450.20">
    <property type="entry name" value="PAS domain"/>
    <property type="match status" value="1"/>
</dbReference>
<feature type="domain" description="GGDEF" evidence="10">
    <location>
        <begin position="450"/>
        <end position="588"/>
    </location>
</feature>
<dbReference type="InterPro" id="IPR035965">
    <property type="entry name" value="PAS-like_dom_sf"/>
</dbReference>
<evidence type="ECO:0000259" key="10">
    <source>
        <dbReference type="PROSITE" id="PS50887"/>
    </source>
</evidence>
<dbReference type="SUPFAM" id="SSF53850">
    <property type="entry name" value="Periplasmic binding protein-like II"/>
    <property type="match status" value="1"/>
</dbReference>
<evidence type="ECO:0000313" key="11">
    <source>
        <dbReference type="EMBL" id="PWK53808.1"/>
    </source>
</evidence>
<feature type="transmembrane region" description="Helical" evidence="5">
    <location>
        <begin position="255"/>
        <end position="277"/>
    </location>
</feature>
<keyword evidence="3" id="KW-0973">c-di-GMP</keyword>
<dbReference type="InterPro" id="IPR035919">
    <property type="entry name" value="EAL_sf"/>
</dbReference>
<dbReference type="SMART" id="SM00052">
    <property type="entry name" value="EAL"/>
    <property type="match status" value="1"/>
</dbReference>
<feature type="signal peptide" evidence="6">
    <location>
        <begin position="1"/>
        <end position="18"/>
    </location>
</feature>
<dbReference type="SUPFAM" id="SSF55073">
    <property type="entry name" value="Nucleotide cyclase"/>
    <property type="match status" value="1"/>
</dbReference>
<dbReference type="PROSITE" id="PS50887">
    <property type="entry name" value="GGDEF"/>
    <property type="match status" value="1"/>
</dbReference>
<dbReference type="EC" id="3.1.4.52" evidence="2"/>
<evidence type="ECO:0000256" key="6">
    <source>
        <dbReference type="SAM" id="SignalP"/>
    </source>
</evidence>
<keyword evidence="5" id="KW-0812">Transmembrane</keyword>
<feature type="domain" description="EAL" evidence="9">
    <location>
        <begin position="597"/>
        <end position="851"/>
    </location>
</feature>
<dbReference type="InterPro" id="IPR052155">
    <property type="entry name" value="Biofilm_reg_signaling"/>
</dbReference>
<dbReference type="AlphaFoldDB" id="A0A316FZ41"/>
<dbReference type="Proteomes" id="UP000245790">
    <property type="component" value="Unassembled WGS sequence"/>
</dbReference>
<dbReference type="Gene3D" id="3.40.190.10">
    <property type="entry name" value="Periplasmic binding protein-like II"/>
    <property type="match status" value="2"/>
</dbReference>
<dbReference type="Pfam" id="PF00990">
    <property type="entry name" value="GGDEF"/>
    <property type="match status" value="1"/>
</dbReference>
<evidence type="ECO:0000259" key="9">
    <source>
        <dbReference type="PROSITE" id="PS50883"/>
    </source>
</evidence>
<proteinExistence type="predicted"/>
<dbReference type="EMBL" id="QGGU01000002">
    <property type="protein sequence ID" value="PWK53808.1"/>
    <property type="molecule type" value="Genomic_DNA"/>
</dbReference>
<evidence type="ECO:0000259" key="8">
    <source>
        <dbReference type="PROSITE" id="PS50113"/>
    </source>
</evidence>
<keyword evidence="5" id="KW-0472">Membrane</keyword>
<dbReference type="PROSITE" id="PS50112">
    <property type="entry name" value="PAS"/>
    <property type="match status" value="1"/>
</dbReference>
<dbReference type="CDD" id="cd01948">
    <property type="entry name" value="EAL"/>
    <property type="match status" value="1"/>
</dbReference>
<dbReference type="InterPro" id="IPR043128">
    <property type="entry name" value="Rev_trsase/Diguanyl_cyclase"/>
</dbReference>